<feature type="non-terminal residue" evidence="1">
    <location>
        <position position="1"/>
    </location>
</feature>
<protein>
    <submittedName>
        <fullName evidence="1">Uncharacterized protein</fullName>
    </submittedName>
</protein>
<accession>A0A814FQW9</accession>
<gene>
    <name evidence="1" type="ORF">OXX778_LOCUS15809</name>
</gene>
<evidence type="ECO:0000313" key="2">
    <source>
        <dbReference type="Proteomes" id="UP000663879"/>
    </source>
</evidence>
<dbReference type="InterPro" id="IPR043128">
    <property type="entry name" value="Rev_trsase/Diguanyl_cyclase"/>
</dbReference>
<sequence length="147" mass="16728">LEDGVFEEAEGPTNWLIPAMLVPKSDCRLRFVIDASPANKSIKRTRYVFPTVEDLITDINGANYYTSWLTELVVDACPIGLGAVLTQRDPESHIIALRIIAYANISDYYKNFQTTTTIIEKTMDFFVTFTSVLNKDQPNYETTWCMD</sequence>
<dbReference type="SUPFAM" id="SSF56672">
    <property type="entry name" value="DNA/RNA polymerases"/>
    <property type="match status" value="1"/>
</dbReference>
<dbReference type="EMBL" id="CAJNOC010003572">
    <property type="protein sequence ID" value="CAF0988952.1"/>
    <property type="molecule type" value="Genomic_DNA"/>
</dbReference>
<dbReference type="Proteomes" id="UP000663879">
    <property type="component" value="Unassembled WGS sequence"/>
</dbReference>
<organism evidence="1 2">
    <name type="scientific">Brachionus calyciflorus</name>
    <dbReference type="NCBI Taxonomy" id="104777"/>
    <lineage>
        <taxon>Eukaryota</taxon>
        <taxon>Metazoa</taxon>
        <taxon>Spiralia</taxon>
        <taxon>Gnathifera</taxon>
        <taxon>Rotifera</taxon>
        <taxon>Eurotatoria</taxon>
        <taxon>Monogononta</taxon>
        <taxon>Pseudotrocha</taxon>
        <taxon>Ploima</taxon>
        <taxon>Brachionidae</taxon>
        <taxon>Brachionus</taxon>
    </lineage>
</organism>
<name>A0A814FQW9_9BILA</name>
<reference evidence="1" key="1">
    <citation type="submission" date="2021-02" db="EMBL/GenBank/DDBJ databases">
        <authorList>
            <person name="Nowell W R."/>
        </authorList>
    </citation>
    <scope>NUCLEOTIDE SEQUENCE</scope>
    <source>
        <strain evidence="1">Ploen Becks lab</strain>
    </source>
</reference>
<dbReference type="Gene3D" id="3.30.70.270">
    <property type="match status" value="1"/>
</dbReference>
<dbReference type="Gene3D" id="3.10.10.10">
    <property type="entry name" value="HIV Type 1 Reverse Transcriptase, subunit A, domain 1"/>
    <property type="match status" value="1"/>
</dbReference>
<dbReference type="OrthoDB" id="10068977at2759"/>
<comment type="caution">
    <text evidence="1">The sequence shown here is derived from an EMBL/GenBank/DDBJ whole genome shotgun (WGS) entry which is preliminary data.</text>
</comment>
<dbReference type="InterPro" id="IPR043502">
    <property type="entry name" value="DNA/RNA_pol_sf"/>
</dbReference>
<keyword evidence="2" id="KW-1185">Reference proteome</keyword>
<proteinExistence type="predicted"/>
<dbReference type="AlphaFoldDB" id="A0A814FQW9"/>
<evidence type="ECO:0000313" key="1">
    <source>
        <dbReference type="EMBL" id="CAF0988952.1"/>
    </source>
</evidence>